<evidence type="ECO:0000313" key="9">
    <source>
        <dbReference type="EnsemblMetazoa" id="XP_038052532.1"/>
    </source>
</evidence>
<dbReference type="GO" id="GO:0015108">
    <property type="term" value="F:chloride transmembrane transporter activity"/>
    <property type="evidence" value="ECO:0007669"/>
    <property type="project" value="InterPro"/>
</dbReference>
<feature type="transmembrane region" description="Helical" evidence="7">
    <location>
        <begin position="306"/>
        <end position="325"/>
    </location>
</feature>
<proteinExistence type="predicted"/>
<dbReference type="OrthoDB" id="446368at2759"/>
<dbReference type="Proteomes" id="UP000887568">
    <property type="component" value="Unplaced"/>
</dbReference>
<dbReference type="InterPro" id="IPR011701">
    <property type="entry name" value="MFS"/>
</dbReference>
<accession>A0A913ZL59</accession>
<dbReference type="InterPro" id="IPR050930">
    <property type="entry name" value="MFS_Vesicular_Transporter"/>
</dbReference>
<keyword evidence="2" id="KW-0813">Transport</keyword>
<evidence type="ECO:0000256" key="5">
    <source>
        <dbReference type="ARBA" id="ARBA00023136"/>
    </source>
</evidence>
<dbReference type="InterPro" id="IPR020846">
    <property type="entry name" value="MFS_dom"/>
</dbReference>
<keyword evidence="5 7" id="KW-0472">Membrane</keyword>
<keyword evidence="3 7" id="KW-0812">Transmembrane</keyword>
<evidence type="ECO:0000256" key="2">
    <source>
        <dbReference type="ARBA" id="ARBA00022448"/>
    </source>
</evidence>
<keyword evidence="10" id="KW-1185">Reference proteome</keyword>
<feature type="transmembrane region" description="Helical" evidence="7">
    <location>
        <begin position="405"/>
        <end position="424"/>
    </location>
</feature>
<comment type="subcellular location">
    <subcellularLocation>
        <location evidence="1">Membrane</location>
        <topology evidence="1">Multi-pass membrane protein</topology>
    </subcellularLocation>
</comment>
<reference evidence="9" key="1">
    <citation type="submission" date="2022-11" db="UniProtKB">
        <authorList>
            <consortium name="EnsemblMetazoa"/>
        </authorList>
    </citation>
    <scope>IDENTIFICATION</scope>
</reference>
<feature type="compositionally biased region" description="Polar residues" evidence="6">
    <location>
        <begin position="12"/>
        <end position="22"/>
    </location>
</feature>
<protein>
    <recommendedName>
        <fullName evidence="8">Major facilitator superfamily (MFS) profile domain-containing protein</fullName>
    </recommendedName>
</protein>
<feature type="transmembrane region" description="Helical" evidence="7">
    <location>
        <begin position="68"/>
        <end position="89"/>
    </location>
</feature>
<dbReference type="RefSeq" id="XP_038052532.1">
    <property type="nucleotide sequence ID" value="XM_038196604.1"/>
</dbReference>
<dbReference type="PROSITE" id="PS50850">
    <property type="entry name" value="MFS"/>
    <property type="match status" value="1"/>
</dbReference>
<dbReference type="EnsemblMetazoa" id="XM_038196604.1">
    <property type="protein sequence ID" value="XP_038052532.1"/>
    <property type="gene ID" value="LOC119725263"/>
</dbReference>
<dbReference type="PRINTS" id="PR00762">
    <property type="entry name" value="CLCHANNEL"/>
</dbReference>
<evidence type="ECO:0000256" key="6">
    <source>
        <dbReference type="SAM" id="MobiDB-lite"/>
    </source>
</evidence>
<evidence type="ECO:0000313" key="10">
    <source>
        <dbReference type="Proteomes" id="UP000887568"/>
    </source>
</evidence>
<feature type="transmembrane region" description="Helical" evidence="7">
    <location>
        <begin position="363"/>
        <end position="385"/>
    </location>
</feature>
<dbReference type="PANTHER" id="PTHR23506:SF26">
    <property type="entry name" value="MFS-TYPE TRANSPORTER SLC18B1"/>
    <property type="match status" value="1"/>
</dbReference>
<feature type="transmembrane region" description="Helical" evidence="7">
    <location>
        <begin position="165"/>
        <end position="188"/>
    </location>
</feature>
<feature type="domain" description="Major facilitator superfamily (MFS) profile" evidence="8">
    <location>
        <begin position="67"/>
        <end position="461"/>
    </location>
</feature>
<evidence type="ECO:0000259" key="8">
    <source>
        <dbReference type="PROSITE" id="PS50850"/>
    </source>
</evidence>
<sequence length="492" mass="51834">MENNVENNAAASSTEYANSTGEAPSHDAPPTLSLANQDRADQENDKTDTSSGEKPAGAKYTYQQKATFASAVLTSLASMMAFSIISVFYPIEAKAKGMSPTVIGLVFSAFAFSSGIGSPIWGKIIPVLGARFIFLAGAFVTGGCNLLFGFVIDMPTYATFTAFSFAIRLLEGLGTSATFTASSAIVAFNFPENVGTAVSLVEMAGGLALAIGPAIGGVLYDAGGFRLPFFVLGGVVLAIDVVNFFLLPQSGNRKEESGPMIRVLSIPAIWVAFLAGVVAATCFASISPTLAVYLKKLDFTVMQISLLFLGFGLSYAIFSVIWGAVADAKKATRIMIVIGAFGSALFFLFLGPSPLLNMHSSKLLAILVIPTGTIMISLIVMPTFVDMFSSAEWYGIPNNLGLTSVISGIWLGAFSVGSLIGPLLGGALTEIYGFAFSTTILAGVLIIVLIVVCLFGVWEYRCGKGRRVPRSRLEMEANATNEEQKPLISSDV</sequence>
<evidence type="ECO:0000256" key="3">
    <source>
        <dbReference type="ARBA" id="ARBA00022692"/>
    </source>
</evidence>
<organism evidence="9 10">
    <name type="scientific">Patiria miniata</name>
    <name type="common">Bat star</name>
    <name type="synonym">Asterina miniata</name>
    <dbReference type="NCBI Taxonomy" id="46514"/>
    <lineage>
        <taxon>Eukaryota</taxon>
        <taxon>Metazoa</taxon>
        <taxon>Echinodermata</taxon>
        <taxon>Eleutherozoa</taxon>
        <taxon>Asterozoa</taxon>
        <taxon>Asteroidea</taxon>
        <taxon>Valvatacea</taxon>
        <taxon>Valvatida</taxon>
        <taxon>Asterinidae</taxon>
        <taxon>Patiria</taxon>
    </lineage>
</organism>
<feature type="transmembrane region" description="Helical" evidence="7">
    <location>
        <begin position="267"/>
        <end position="294"/>
    </location>
</feature>
<dbReference type="PANTHER" id="PTHR23506">
    <property type="entry name" value="GH10249P"/>
    <property type="match status" value="1"/>
</dbReference>
<feature type="transmembrane region" description="Helical" evidence="7">
    <location>
        <begin position="227"/>
        <end position="247"/>
    </location>
</feature>
<dbReference type="Pfam" id="PF07690">
    <property type="entry name" value="MFS_1"/>
    <property type="match status" value="1"/>
</dbReference>
<dbReference type="GO" id="GO:0016020">
    <property type="term" value="C:membrane"/>
    <property type="evidence" value="ECO:0007669"/>
    <property type="project" value="UniProtKB-SubCell"/>
</dbReference>
<dbReference type="SUPFAM" id="SSF103473">
    <property type="entry name" value="MFS general substrate transporter"/>
    <property type="match status" value="1"/>
</dbReference>
<evidence type="ECO:0000256" key="7">
    <source>
        <dbReference type="SAM" id="Phobius"/>
    </source>
</evidence>
<feature type="transmembrane region" description="Helical" evidence="7">
    <location>
        <begin position="133"/>
        <end position="153"/>
    </location>
</feature>
<evidence type="ECO:0000256" key="1">
    <source>
        <dbReference type="ARBA" id="ARBA00004141"/>
    </source>
</evidence>
<feature type="transmembrane region" description="Helical" evidence="7">
    <location>
        <begin position="331"/>
        <end position="351"/>
    </location>
</feature>
<feature type="transmembrane region" description="Helical" evidence="7">
    <location>
        <begin position="101"/>
        <end position="121"/>
    </location>
</feature>
<dbReference type="InterPro" id="IPR001807">
    <property type="entry name" value="ClC"/>
</dbReference>
<feature type="compositionally biased region" description="Low complexity" evidence="6">
    <location>
        <begin position="1"/>
        <end position="11"/>
    </location>
</feature>
<dbReference type="GeneID" id="119725263"/>
<dbReference type="OMA" id="ERFPWAN"/>
<dbReference type="AlphaFoldDB" id="A0A913ZL59"/>
<feature type="transmembrane region" description="Helical" evidence="7">
    <location>
        <begin position="431"/>
        <end position="458"/>
    </location>
</feature>
<evidence type="ECO:0000256" key="4">
    <source>
        <dbReference type="ARBA" id="ARBA00022989"/>
    </source>
</evidence>
<feature type="region of interest" description="Disordered" evidence="6">
    <location>
        <begin position="1"/>
        <end position="56"/>
    </location>
</feature>
<feature type="compositionally biased region" description="Basic and acidic residues" evidence="6">
    <location>
        <begin position="38"/>
        <end position="48"/>
    </location>
</feature>
<dbReference type="Gene3D" id="1.20.1250.20">
    <property type="entry name" value="MFS general substrate transporter like domains"/>
    <property type="match status" value="2"/>
</dbReference>
<keyword evidence="4 7" id="KW-1133">Transmembrane helix</keyword>
<name>A0A913ZL59_PATMI</name>
<feature type="transmembrane region" description="Helical" evidence="7">
    <location>
        <begin position="200"/>
        <end position="220"/>
    </location>
</feature>
<dbReference type="InterPro" id="IPR036259">
    <property type="entry name" value="MFS_trans_sf"/>
</dbReference>